<dbReference type="CDD" id="cd03707">
    <property type="entry name" value="EFTU_III"/>
    <property type="match status" value="1"/>
</dbReference>
<dbReference type="InterPro" id="IPR000795">
    <property type="entry name" value="T_Tr_GTP-bd_dom"/>
</dbReference>
<dbReference type="InterPro" id="IPR031157">
    <property type="entry name" value="G_TR_CS"/>
</dbReference>
<evidence type="ECO:0000313" key="13">
    <source>
        <dbReference type="Proteomes" id="UP000258309"/>
    </source>
</evidence>
<evidence type="ECO:0000256" key="9">
    <source>
        <dbReference type="RuleBase" id="RU004061"/>
    </source>
</evidence>
<keyword evidence="8" id="KW-0342">GTP-binding</keyword>
<dbReference type="NCBIfam" id="NF009373">
    <property type="entry name" value="PRK12736.1"/>
    <property type="match status" value="1"/>
</dbReference>
<dbReference type="InterPro" id="IPR050055">
    <property type="entry name" value="EF-Tu_GTPase"/>
</dbReference>
<keyword evidence="13" id="KW-1185">Reference proteome</keyword>
<keyword evidence="10" id="KW-0472">Membrane</keyword>
<dbReference type="InterPro" id="IPR029058">
    <property type="entry name" value="AB_hydrolase_fold"/>
</dbReference>
<keyword evidence="5" id="KW-0648">Protein biosynthesis</keyword>
<feature type="non-terminal residue" evidence="12">
    <location>
        <position position="1096"/>
    </location>
</feature>
<dbReference type="InterPro" id="IPR013595">
    <property type="entry name" value="Pept_S33_TAP-like_C"/>
</dbReference>
<reference evidence="12 13" key="1">
    <citation type="submission" date="2018-05" db="EMBL/GenBank/DDBJ databases">
        <title>Draft genome sequence of Scytalidium lignicola DSM 105466, a ubiquitous saprotrophic fungus.</title>
        <authorList>
            <person name="Buettner E."/>
            <person name="Gebauer A.M."/>
            <person name="Hofrichter M."/>
            <person name="Liers C."/>
            <person name="Kellner H."/>
        </authorList>
    </citation>
    <scope>NUCLEOTIDE SEQUENCE [LARGE SCALE GENOMIC DNA]</scope>
    <source>
        <strain evidence="12 13">DSM 105466</strain>
    </source>
</reference>
<keyword evidence="10" id="KW-1133">Transmembrane helix</keyword>
<dbReference type="InterPro" id="IPR004160">
    <property type="entry name" value="Transl_elong_EFTu/EF1A_C"/>
</dbReference>
<keyword evidence="6" id="KW-0809">Transit peptide</keyword>
<dbReference type="Gene3D" id="2.40.30.10">
    <property type="entry name" value="Translation factors"/>
    <property type="match status" value="2"/>
</dbReference>
<dbReference type="NCBIfam" id="NF009372">
    <property type="entry name" value="PRK12735.1"/>
    <property type="match status" value="1"/>
</dbReference>
<dbReference type="InterPro" id="IPR000073">
    <property type="entry name" value="AB_hydrolase_1"/>
</dbReference>
<dbReference type="Proteomes" id="UP000258309">
    <property type="component" value="Unassembled WGS sequence"/>
</dbReference>
<evidence type="ECO:0000256" key="2">
    <source>
        <dbReference type="ARBA" id="ARBA00007249"/>
    </source>
</evidence>
<comment type="subcellular location">
    <subcellularLocation>
        <location evidence="1">Mitochondrion</location>
    </subcellularLocation>
</comment>
<dbReference type="Pfam" id="PF08386">
    <property type="entry name" value="Abhydrolase_4"/>
    <property type="match status" value="1"/>
</dbReference>
<keyword evidence="3" id="KW-0547">Nucleotide-binding</keyword>
<dbReference type="OrthoDB" id="2067at2759"/>
<dbReference type="GO" id="GO:0070125">
    <property type="term" value="P:mitochondrial translational elongation"/>
    <property type="evidence" value="ECO:0007669"/>
    <property type="project" value="TreeGrafter"/>
</dbReference>
<comment type="similarity">
    <text evidence="2">Belongs to the TRAFAC class translation factor GTPase superfamily. Classic translation factor GTPase family. EF-Tu/EF-1A subfamily.</text>
</comment>
<dbReference type="FunFam" id="3.40.50.300:FF:000003">
    <property type="entry name" value="Elongation factor Tu"/>
    <property type="match status" value="1"/>
</dbReference>
<dbReference type="SUPFAM" id="SSF52540">
    <property type="entry name" value="P-loop containing nucleoside triphosphate hydrolases"/>
    <property type="match status" value="1"/>
</dbReference>
<evidence type="ECO:0000256" key="10">
    <source>
        <dbReference type="SAM" id="Phobius"/>
    </source>
</evidence>
<dbReference type="InterPro" id="IPR041709">
    <property type="entry name" value="EF-Tu_GTP-bd"/>
</dbReference>
<evidence type="ECO:0000256" key="5">
    <source>
        <dbReference type="ARBA" id="ARBA00022917"/>
    </source>
</evidence>
<dbReference type="Pfam" id="PF03143">
    <property type="entry name" value="GTP_EFTU_D3"/>
    <property type="match status" value="1"/>
</dbReference>
<dbReference type="Gene3D" id="3.40.50.1820">
    <property type="entry name" value="alpha/beta hydrolase"/>
    <property type="match status" value="1"/>
</dbReference>
<dbReference type="NCBIfam" id="TIGR00231">
    <property type="entry name" value="small_GTP"/>
    <property type="match status" value="1"/>
</dbReference>
<dbReference type="InterPro" id="IPR009000">
    <property type="entry name" value="Transl_B-barrel_sf"/>
</dbReference>
<keyword evidence="4" id="KW-0251">Elongation factor</keyword>
<dbReference type="InterPro" id="IPR027417">
    <property type="entry name" value="P-loop_NTPase"/>
</dbReference>
<comment type="caution">
    <text evidence="12">The sequence shown here is derived from an EMBL/GenBank/DDBJ whole genome shotgun (WGS) entry which is preliminary data.</text>
</comment>
<gene>
    <name evidence="12" type="ORF">B7463_g5048</name>
</gene>
<dbReference type="CDD" id="cd03697">
    <property type="entry name" value="EFTU_II"/>
    <property type="match status" value="1"/>
</dbReference>
<organism evidence="12 13">
    <name type="scientific">Scytalidium lignicola</name>
    <name type="common">Hyphomycete</name>
    <dbReference type="NCBI Taxonomy" id="5539"/>
    <lineage>
        <taxon>Eukaryota</taxon>
        <taxon>Fungi</taxon>
        <taxon>Dikarya</taxon>
        <taxon>Ascomycota</taxon>
        <taxon>Pezizomycotina</taxon>
        <taxon>Leotiomycetes</taxon>
        <taxon>Leotiomycetes incertae sedis</taxon>
        <taxon>Scytalidium</taxon>
    </lineage>
</organism>
<dbReference type="Gene3D" id="3.40.50.300">
    <property type="entry name" value="P-loop containing nucleotide triphosphate hydrolases"/>
    <property type="match status" value="1"/>
</dbReference>
<evidence type="ECO:0000256" key="1">
    <source>
        <dbReference type="ARBA" id="ARBA00004173"/>
    </source>
</evidence>
<feature type="non-terminal residue" evidence="12">
    <location>
        <position position="1"/>
    </location>
</feature>
<proteinExistence type="inferred from homology"/>
<dbReference type="CDD" id="cd01884">
    <property type="entry name" value="EF_Tu"/>
    <property type="match status" value="1"/>
</dbReference>
<feature type="domain" description="Tr-type G" evidence="11">
    <location>
        <begin position="704"/>
        <end position="900"/>
    </location>
</feature>
<dbReference type="NCBIfam" id="TIGR00485">
    <property type="entry name" value="EF-Tu"/>
    <property type="match status" value="1"/>
</dbReference>
<dbReference type="PRINTS" id="PR00315">
    <property type="entry name" value="ELONGATNFCT"/>
</dbReference>
<dbReference type="SUPFAM" id="SSF53474">
    <property type="entry name" value="alpha/beta-Hydrolases"/>
    <property type="match status" value="1"/>
</dbReference>
<keyword evidence="7" id="KW-0496">Mitochondrion</keyword>
<dbReference type="AlphaFoldDB" id="A0A3E2HCY8"/>
<sequence>MDYEKTNLLPRQPNYQETSKRNAKLRYIIAIGLVVWLSLAYIFARPLYNLENGTDSPKDQITPNEQLVWHPCFSTMFCARLTVAMDYRRPLNASQDNPKVHIALIMKPGNHSTPGKYSRSPLLVNPGGPGGSGVTLVLSAGDEIQKIVGTDRDVIGFDPRGIGSTTPRADCFAFPPKGSSDKADPEKEDSQLGFGKRLTWTQMSREVGFVNSSSTALRSIDARARASGKLCEEKDSIYGKDSILRFVSTPNAARDMVSIVDAWDAWLELYDAAEPLLVSDTNLSGSIDPYSLDTKGKLVYWGFSYGSFLGATFASMFPDRVGRVILDGIVDADLYVSPIWSESLHDADRALASFFKYCHAAEEKCALYRNGDTVSAIEERYQSIMTKLEEIPIYYIDQIAQAPGVLYHTDVKMLMFRALYGPIAGFPLIAEVINAINQRDNSQIARYAPIAYSSSCTPKLPMNYYPTDAQYAIMCSDKRYPLNESIENLEIRFEEMANISSFADVWMTLMIGCDGWGIESLNPPMRWDDHPTHKLKPIKTSFPLLFISNTADPVTPLHAGVKMAKKFVDAGLIEQESAGHCSLAAVSRCTTGKIRAYFNEGKVPPVPEYGDKGKEIEEGKWDRCKPNEWPWRPFVPSLDSATVDVEVAEEMETLNAWKEIQEQSRDWPFWSSAIVPNVHALRRQNGATVINAYRTYATVFERTKPHVNIGTIGHVDHGKTTLTAAITKRQAEKGMANFLEYGAIDKAPEERKRGITISTAHIEYQTEARHYSHVDCPGHADYIKNMITGAANMDGAVIVVAASDGQMPQTREHLLLARQVGVQKIVVFVNKVDALEDPEMLELVEMEMRELLNTYGFEGDETPIILGSALCALEGRRPEIGETKIDELLKAVDEWIPTPQRDMDKPFLMSVEDVFSIPGRGTVASGRVERGVLKRDAEVELVGKGEQPIKTKVTDIETFKKSCEESRAGDNSGLLLRGVKREDIRRGMVIALPGTTKAHKEFLVSMYVLTKEEGGRHTGFHRNYRPQIYIRTADESATFDWPDGTEDADSKMVMPGDNVEMRCELYNSVAVEPGQRFNIREGGRTVATGIVTQILK</sequence>
<dbReference type="GO" id="GO:0003746">
    <property type="term" value="F:translation elongation factor activity"/>
    <property type="evidence" value="ECO:0007669"/>
    <property type="project" value="UniProtKB-KW"/>
</dbReference>
<dbReference type="NCBIfam" id="NF000766">
    <property type="entry name" value="PRK00049.1"/>
    <property type="match status" value="1"/>
</dbReference>
<dbReference type="SUPFAM" id="SSF50447">
    <property type="entry name" value="Translation proteins"/>
    <property type="match status" value="1"/>
</dbReference>
<dbReference type="Pfam" id="PF00009">
    <property type="entry name" value="GTP_EFTU"/>
    <property type="match status" value="1"/>
</dbReference>
<evidence type="ECO:0000256" key="3">
    <source>
        <dbReference type="ARBA" id="ARBA00022741"/>
    </source>
</evidence>
<dbReference type="FunFam" id="2.40.30.10:FF:000001">
    <property type="entry name" value="Elongation factor Tu"/>
    <property type="match status" value="1"/>
</dbReference>
<dbReference type="InterPro" id="IPR004161">
    <property type="entry name" value="EFTu-like_2"/>
</dbReference>
<evidence type="ECO:0000256" key="4">
    <source>
        <dbReference type="ARBA" id="ARBA00022768"/>
    </source>
</evidence>
<dbReference type="PROSITE" id="PS00301">
    <property type="entry name" value="G_TR_1"/>
    <property type="match status" value="1"/>
</dbReference>
<dbReference type="SUPFAM" id="SSF50465">
    <property type="entry name" value="EF-Tu/eEF-1alpha/eIF2-gamma C-terminal domain"/>
    <property type="match status" value="1"/>
</dbReference>
<dbReference type="GO" id="GO:0005525">
    <property type="term" value="F:GTP binding"/>
    <property type="evidence" value="ECO:0007669"/>
    <property type="project" value="UniProtKB-KW"/>
</dbReference>
<dbReference type="PANTHER" id="PTHR43721">
    <property type="entry name" value="ELONGATION FACTOR TU-RELATED"/>
    <property type="match status" value="1"/>
</dbReference>
<dbReference type="InterPro" id="IPR004541">
    <property type="entry name" value="Transl_elong_EFTu/EF1A_bac/org"/>
</dbReference>
<evidence type="ECO:0000256" key="7">
    <source>
        <dbReference type="ARBA" id="ARBA00023128"/>
    </source>
</evidence>
<dbReference type="InterPro" id="IPR005225">
    <property type="entry name" value="Small_GTP-bd"/>
</dbReference>
<dbReference type="HAMAP" id="MF_00118_B">
    <property type="entry name" value="EF_Tu_B"/>
    <property type="match status" value="1"/>
</dbReference>
<evidence type="ECO:0000256" key="8">
    <source>
        <dbReference type="ARBA" id="ARBA00023134"/>
    </source>
</evidence>
<dbReference type="PANTHER" id="PTHR43721:SF36">
    <property type="entry name" value="ELONGATION FACTOR TU, MITOCHONDRIAL"/>
    <property type="match status" value="1"/>
</dbReference>
<name>A0A3E2HCY8_SCYLI</name>
<dbReference type="InterPro" id="IPR033720">
    <property type="entry name" value="EFTU_2"/>
</dbReference>
<dbReference type="GO" id="GO:0005739">
    <property type="term" value="C:mitochondrion"/>
    <property type="evidence" value="ECO:0007669"/>
    <property type="project" value="UniProtKB-SubCell"/>
</dbReference>
<protein>
    <recommendedName>
        <fullName evidence="9">Elongation factor Tu</fullName>
    </recommendedName>
</protein>
<evidence type="ECO:0000256" key="6">
    <source>
        <dbReference type="ARBA" id="ARBA00022946"/>
    </source>
</evidence>
<dbReference type="Pfam" id="PF00561">
    <property type="entry name" value="Abhydrolase_1"/>
    <property type="match status" value="1"/>
</dbReference>
<evidence type="ECO:0000259" key="11">
    <source>
        <dbReference type="PROSITE" id="PS51722"/>
    </source>
</evidence>
<dbReference type="EMBL" id="NCSJ02000079">
    <property type="protein sequence ID" value="RFU31274.1"/>
    <property type="molecule type" value="Genomic_DNA"/>
</dbReference>
<accession>A0A3E2HCY8</accession>
<feature type="transmembrane region" description="Helical" evidence="10">
    <location>
        <begin position="27"/>
        <end position="48"/>
    </location>
</feature>
<dbReference type="InterPro" id="IPR009001">
    <property type="entry name" value="Transl_elong_EF1A/Init_IF2_C"/>
</dbReference>
<keyword evidence="10" id="KW-0812">Transmembrane</keyword>
<dbReference type="GO" id="GO:0003924">
    <property type="term" value="F:GTPase activity"/>
    <property type="evidence" value="ECO:0007669"/>
    <property type="project" value="InterPro"/>
</dbReference>
<dbReference type="PROSITE" id="PS51722">
    <property type="entry name" value="G_TR_2"/>
    <property type="match status" value="1"/>
</dbReference>
<dbReference type="Pfam" id="PF03144">
    <property type="entry name" value="GTP_EFTU_D2"/>
    <property type="match status" value="1"/>
</dbReference>
<evidence type="ECO:0000313" key="12">
    <source>
        <dbReference type="EMBL" id="RFU31274.1"/>
    </source>
</evidence>
<dbReference type="STRING" id="5539.A0A3E2HCY8"/>